<evidence type="ECO:0000256" key="1">
    <source>
        <dbReference type="SAM" id="MobiDB-lite"/>
    </source>
</evidence>
<organism evidence="2">
    <name type="scientific">freshwater metagenome</name>
    <dbReference type="NCBI Taxonomy" id="449393"/>
    <lineage>
        <taxon>unclassified sequences</taxon>
        <taxon>metagenomes</taxon>
        <taxon>ecological metagenomes</taxon>
    </lineage>
</organism>
<reference evidence="2" key="1">
    <citation type="submission" date="2020-05" db="EMBL/GenBank/DDBJ databases">
        <authorList>
            <person name="Chiriac C."/>
            <person name="Salcher M."/>
            <person name="Ghai R."/>
            <person name="Kavagutti S V."/>
        </authorList>
    </citation>
    <scope>NUCLEOTIDE SEQUENCE</scope>
</reference>
<accession>A0A6J5ZX18</accession>
<proteinExistence type="predicted"/>
<dbReference type="EMBL" id="CAESAO010000114">
    <property type="protein sequence ID" value="CAB4345902.1"/>
    <property type="molecule type" value="Genomic_DNA"/>
</dbReference>
<feature type="region of interest" description="Disordered" evidence="1">
    <location>
        <begin position="36"/>
        <end position="88"/>
    </location>
</feature>
<evidence type="ECO:0000313" key="2">
    <source>
        <dbReference type="EMBL" id="CAB4345902.1"/>
    </source>
</evidence>
<dbReference type="AlphaFoldDB" id="A0A6J5ZX18"/>
<protein>
    <submittedName>
        <fullName evidence="2">Unannotated protein</fullName>
    </submittedName>
</protein>
<sequence length="113" mass="11511">MKSALFLWQARFALAIPGVSASVTWTQGMLATFGGPPCAGSQSKAGRVSPTPRGSKPTKSKDFRSDGDVAGNPHKSSPGAPGPPGLVKRVPVFVPDAGSFCSASVNCLPFGLP</sequence>
<gene>
    <name evidence="2" type="ORF">UFOPK3522_01198</name>
</gene>
<name>A0A6J5ZX18_9ZZZZ</name>